<evidence type="ECO:0000256" key="4">
    <source>
        <dbReference type="ARBA" id="ARBA00023004"/>
    </source>
</evidence>
<dbReference type="GO" id="GO:0051537">
    <property type="term" value="F:2 iron, 2 sulfur cluster binding"/>
    <property type="evidence" value="ECO:0007669"/>
    <property type="project" value="UniProtKB-KW"/>
</dbReference>
<dbReference type="SUPFAM" id="SSF54292">
    <property type="entry name" value="2Fe-2S ferredoxin-like"/>
    <property type="match status" value="1"/>
</dbReference>
<dbReference type="InterPro" id="IPR012675">
    <property type="entry name" value="Beta-grasp_dom_sf"/>
</dbReference>
<dbReference type="Pfam" id="PF06240">
    <property type="entry name" value="COXG"/>
    <property type="match status" value="1"/>
</dbReference>
<dbReference type="RefSeq" id="WP_150999614.1">
    <property type="nucleotide sequence ID" value="NZ_VZZK01000007.1"/>
</dbReference>
<dbReference type="FunFam" id="3.10.20.30:FF:000020">
    <property type="entry name" value="Xanthine dehydrogenase iron-sulfur subunit"/>
    <property type="match status" value="1"/>
</dbReference>
<keyword evidence="2" id="KW-0479">Metal-binding</keyword>
<proteinExistence type="predicted"/>
<dbReference type="Pfam" id="PF01799">
    <property type="entry name" value="Fer2_2"/>
    <property type="match status" value="1"/>
</dbReference>
<dbReference type="PANTHER" id="PTHR44379:SF8">
    <property type="entry name" value="XANTHINE DEHYDROGENASE IRON-SULFUR-BINDING SUBUNIT XDHC-RELATED"/>
    <property type="match status" value="1"/>
</dbReference>
<accession>A0A6L3T4G4</accession>
<dbReference type="AlphaFoldDB" id="A0A6L3T4G4"/>
<dbReference type="SUPFAM" id="SSF47741">
    <property type="entry name" value="CO dehydrogenase ISP C-domain like"/>
    <property type="match status" value="1"/>
</dbReference>
<dbReference type="GO" id="GO:0016491">
    <property type="term" value="F:oxidoreductase activity"/>
    <property type="evidence" value="ECO:0007669"/>
    <property type="project" value="UniProtKB-KW"/>
</dbReference>
<feature type="domain" description="2Fe-2S ferredoxin-type" evidence="7">
    <location>
        <begin position="14"/>
        <end position="90"/>
    </location>
</feature>
<dbReference type="InterPro" id="IPR001041">
    <property type="entry name" value="2Fe-2S_ferredoxin-type"/>
</dbReference>
<sequence>MSALMADPSRDQRMPVGLTVNGRQIRARVEPRTHLGDLVRDSLDLTGTHLGCEHGICGACTILLDGEPARACLTFAGACEGASVTTIEGLDDDEIAGELRAAFNREHALQCGYCTPGMLVAARDLVLRLPEPDERRIRAGLSGNLCRCTGYVGIVRAVRGVIADRRARGIPAGGQGGERGDERGGDKRGLGPVGARIGTAATAAARTPLAQPVQASAPAAAPVRAEIAPDFRPAQSFAQDFSVSHPPEAVFALFGDVAAVAACLPGAVLSGAPSSDRVEGGLEVRIGPISALFRGRARIERDEAARSGRILGAGSDAGGRSTTEGEIRYRVGPGTVPGTAKVELAVGYTLKGPLAQFGRPGLVRDLAGRLTAEFARNLEARLAGKPAPEAAPGLNPLRLLLDLLRARWAAWRGRS</sequence>
<keyword evidence="4" id="KW-0408">Iron</keyword>
<comment type="caution">
    <text evidence="8">The sequence shown here is derived from an EMBL/GenBank/DDBJ whole genome shotgun (WGS) entry which is preliminary data.</text>
</comment>
<keyword evidence="5" id="KW-0411">Iron-sulfur</keyword>
<dbReference type="CDD" id="cd07823">
    <property type="entry name" value="SRPBCC_5"/>
    <property type="match status" value="1"/>
</dbReference>
<feature type="region of interest" description="Disordered" evidence="6">
    <location>
        <begin position="169"/>
        <end position="192"/>
    </location>
</feature>
<dbReference type="Gene3D" id="1.10.150.120">
    <property type="entry name" value="[2Fe-2S]-binding domain"/>
    <property type="match status" value="1"/>
</dbReference>
<dbReference type="InterPro" id="IPR036884">
    <property type="entry name" value="2Fe-2S-bd_dom_sf"/>
</dbReference>
<evidence type="ECO:0000256" key="2">
    <source>
        <dbReference type="ARBA" id="ARBA00022723"/>
    </source>
</evidence>
<dbReference type="Pfam" id="PF00111">
    <property type="entry name" value="Fer2"/>
    <property type="match status" value="1"/>
</dbReference>
<evidence type="ECO:0000313" key="9">
    <source>
        <dbReference type="Proteomes" id="UP000474159"/>
    </source>
</evidence>
<dbReference type="InterPro" id="IPR010419">
    <property type="entry name" value="CO_DH_gsu"/>
</dbReference>
<feature type="compositionally biased region" description="Basic and acidic residues" evidence="6">
    <location>
        <begin position="178"/>
        <end position="189"/>
    </location>
</feature>
<dbReference type="EMBL" id="VZZK01000007">
    <property type="protein sequence ID" value="KAB1079865.1"/>
    <property type="molecule type" value="Genomic_DNA"/>
</dbReference>
<evidence type="ECO:0000259" key="7">
    <source>
        <dbReference type="PROSITE" id="PS51085"/>
    </source>
</evidence>
<evidence type="ECO:0000256" key="6">
    <source>
        <dbReference type="SAM" id="MobiDB-lite"/>
    </source>
</evidence>
<dbReference type="Proteomes" id="UP000474159">
    <property type="component" value="Unassembled WGS sequence"/>
</dbReference>
<dbReference type="GO" id="GO:0046872">
    <property type="term" value="F:metal ion binding"/>
    <property type="evidence" value="ECO:0007669"/>
    <property type="project" value="UniProtKB-KW"/>
</dbReference>
<keyword evidence="3" id="KW-0560">Oxidoreductase</keyword>
<dbReference type="PANTHER" id="PTHR44379">
    <property type="entry name" value="OXIDOREDUCTASE WITH IRON-SULFUR SUBUNIT"/>
    <property type="match status" value="1"/>
</dbReference>
<dbReference type="InterPro" id="IPR023393">
    <property type="entry name" value="START-like_dom_sf"/>
</dbReference>
<dbReference type="InterPro" id="IPR006058">
    <property type="entry name" value="2Fe2S_fd_BS"/>
</dbReference>
<gene>
    <name evidence="8" type="ORF">F6X53_08890</name>
</gene>
<evidence type="ECO:0000256" key="3">
    <source>
        <dbReference type="ARBA" id="ARBA00023002"/>
    </source>
</evidence>
<dbReference type="PROSITE" id="PS51085">
    <property type="entry name" value="2FE2S_FER_2"/>
    <property type="match status" value="1"/>
</dbReference>
<organism evidence="8 9">
    <name type="scientific">Methylobacterium soli</name>
    <dbReference type="NCBI Taxonomy" id="553447"/>
    <lineage>
        <taxon>Bacteria</taxon>
        <taxon>Pseudomonadati</taxon>
        <taxon>Pseudomonadota</taxon>
        <taxon>Alphaproteobacteria</taxon>
        <taxon>Hyphomicrobiales</taxon>
        <taxon>Methylobacteriaceae</taxon>
        <taxon>Methylobacterium</taxon>
    </lineage>
</organism>
<dbReference type="OrthoDB" id="9792018at2"/>
<dbReference type="Gene3D" id="3.30.530.20">
    <property type="match status" value="1"/>
</dbReference>
<dbReference type="InterPro" id="IPR051452">
    <property type="entry name" value="Diverse_Oxidoreductases"/>
</dbReference>
<dbReference type="SUPFAM" id="SSF55961">
    <property type="entry name" value="Bet v1-like"/>
    <property type="match status" value="1"/>
</dbReference>
<evidence type="ECO:0000313" key="8">
    <source>
        <dbReference type="EMBL" id="KAB1079865.1"/>
    </source>
</evidence>
<dbReference type="Gene3D" id="3.10.20.30">
    <property type="match status" value="1"/>
</dbReference>
<dbReference type="InterPro" id="IPR002888">
    <property type="entry name" value="2Fe-2S-bd"/>
</dbReference>
<evidence type="ECO:0000256" key="5">
    <source>
        <dbReference type="ARBA" id="ARBA00023014"/>
    </source>
</evidence>
<protein>
    <submittedName>
        <fullName evidence="8">2Fe-2S iron-sulfur cluster binding domain-containing protein</fullName>
    </submittedName>
</protein>
<reference evidence="8 9" key="1">
    <citation type="submission" date="2019-09" db="EMBL/GenBank/DDBJ databases">
        <title>YIM 48816 draft genome.</title>
        <authorList>
            <person name="Jiang L."/>
        </authorList>
    </citation>
    <scope>NUCLEOTIDE SEQUENCE [LARGE SCALE GENOMIC DNA]</scope>
    <source>
        <strain evidence="8 9">YIM 48816</strain>
    </source>
</reference>
<evidence type="ECO:0000256" key="1">
    <source>
        <dbReference type="ARBA" id="ARBA00022714"/>
    </source>
</evidence>
<dbReference type="PROSITE" id="PS00197">
    <property type="entry name" value="2FE2S_FER_1"/>
    <property type="match status" value="1"/>
</dbReference>
<keyword evidence="9" id="KW-1185">Reference proteome</keyword>
<keyword evidence="1" id="KW-0001">2Fe-2S</keyword>
<name>A0A6L3T4G4_9HYPH</name>
<dbReference type="InterPro" id="IPR036010">
    <property type="entry name" value="2Fe-2S_ferredoxin-like_sf"/>
</dbReference>